<dbReference type="SUPFAM" id="SSF52540">
    <property type="entry name" value="P-loop containing nucleoside triphosphate hydrolases"/>
    <property type="match status" value="1"/>
</dbReference>
<evidence type="ECO:0000313" key="2">
    <source>
        <dbReference type="EMBL" id="GMA94183.1"/>
    </source>
</evidence>
<dbReference type="Proteomes" id="UP001157034">
    <property type="component" value="Unassembled WGS sequence"/>
</dbReference>
<dbReference type="EMBL" id="BSVB01000001">
    <property type="protein sequence ID" value="GMA94183.1"/>
    <property type="molecule type" value="Genomic_DNA"/>
</dbReference>
<evidence type="ECO:0008006" key="4">
    <source>
        <dbReference type="Google" id="ProtNLM"/>
    </source>
</evidence>
<accession>A0ABQ6K0P8</accession>
<protein>
    <recommendedName>
        <fullName evidence="4">CobQ/CobB/MinD/ParA nucleotide binding domain-containing protein</fullName>
    </recommendedName>
</protein>
<feature type="region of interest" description="Disordered" evidence="1">
    <location>
        <begin position="196"/>
        <end position="246"/>
    </location>
</feature>
<reference evidence="3" key="1">
    <citation type="journal article" date="2019" name="Int. J. Syst. Evol. Microbiol.">
        <title>The Global Catalogue of Microorganisms (GCM) 10K type strain sequencing project: providing services to taxonomists for standard genome sequencing and annotation.</title>
        <authorList>
            <consortium name="The Broad Institute Genomics Platform"/>
            <consortium name="The Broad Institute Genome Sequencing Center for Infectious Disease"/>
            <person name="Wu L."/>
            <person name="Ma J."/>
        </authorList>
    </citation>
    <scope>NUCLEOTIDE SEQUENCE [LARGE SCALE GENOMIC DNA]</scope>
    <source>
        <strain evidence="3">NBRC 108894</strain>
    </source>
</reference>
<dbReference type="Gene3D" id="3.40.50.300">
    <property type="entry name" value="P-loop containing nucleotide triphosphate hydrolases"/>
    <property type="match status" value="1"/>
</dbReference>
<dbReference type="InterPro" id="IPR027417">
    <property type="entry name" value="P-loop_NTPase"/>
</dbReference>
<evidence type="ECO:0000313" key="3">
    <source>
        <dbReference type="Proteomes" id="UP001157034"/>
    </source>
</evidence>
<keyword evidence="3" id="KW-1185">Reference proteome</keyword>
<name>A0ABQ6K0P8_9MICO</name>
<sequence>MAPALGLLDEAPGFAAACRLAPTGGLTGAELDRIAQPHGAGALRVLTGIGRASRWPELGGDRVEGVLTALRAWAPMTIVDTAASLEQDEELSSDLAAPRRNAATIAALRAADRVVAVAAADPVGLARYLRVHADLLELVDPDRVVTVVNKVRAGAIGLGPGAQVRQTLARFGGVRDPLLVPWDPAAFDAALLSGRPLPDAAPRSPATAAIRELAARVRPEGDGGVRPSPGRRRRPWARPSESRRTA</sequence>
<proteinExistence type="predicted"/>
<feature type="compositionally biased region" description="Basic and acidic residues" evidence="1">
    <location>
        <begin position="213"/>
        <end position="223"/>
    </location>
</feature>
<dbReference type="RefSeq" id="WP_284253176.1">
    <property type="nucleotide sequence ID" value="NZ_BSVB01000001.1"/>
</dbReference>
<gene>
    <name evidence="2" type="ORF">GCM10025881_10070</name>
</gene>
<organism evidence="2 3">
    <name type="scientific">Pseudolysinimonas kribbensis</name>
    <dbReference type="NCBI Taxonomy" id="433641"/>
    <lineage>
        <taxon>Bacteria</taxon>
        <taxon>Bacillati</taxon>
        <taxon>Actinomycetota</taxon>
        <taxon>Actinomycetes</taxon>
        <taxon>Micrococcales</taxon>
        <taxon>Microbacteriaceae</taxon>
        <taxon>Pseudolysinimonas</taxon>
    </lineage>
</organism>
<comment type="caution">
    <text evidence="2">The sequence shown here is derived from an EMBL/GenBank/DDBJ whole genome shotgun (WGS) entry which is preliminary data.</text>
</comment>
<evidence type="ECO:0000256" key="1">
    <source>
        <dbReference type="SAM" id="MobiDB-lite"/>
    </source>
</evidence>